<gene>
    <name evidence="2" type="ORF">GCM10010960_03660</name>
</gene>
<reference evidence="2" key="1">
    <citation type="journal article" date="2014" name="Int. J. Syst. Evol. Microbiol.">
        <title>Complete genome sequence of Corynebacterium casei LMG S-19264T (=DSM 44701T), isolated from a smear-ripened cheese.</title>
        <authorList>
            <consortium name="US DOE Joint Genome Institute (JGI-PGF)"/>
            <person name="Walter F."/>
            <person name="Albersmeier A."/>
            <person name="Kalinowski J."/>
            <person name="Ruckert C."/>
        </authorList>
    </citation>
    <scope>NUCLEOTIDE SEQUENCE</scope>
    <source>
        <strain evidence="2">CGMCC 1.12726</strain>
    </source>
</reference>
<dbReference type="EMBL" id="BMFO01000001">
    <property type="protein sequence ID" value="GGF84887.1"/>
    <property type="molecule type" value="Genomic_DNA"/>
</dbReference>
<keyword evidence="3" id="KW-1185">Reference proteome</keyword>
<dbReference type="Pfam" id="PF06149">
    <property type="entry name" value="DUF969"/>
    <property type="match status" value="1"/>
</dbReference>
<name>A0A917CEH2_9GAMM</name>
<accession>A0A917CEH2</accession>
<reference evidence="2" key="2">
    <citation type="submission" date="2020-09" db="EMBL/GenBank/DDBJ databases">
        <authorList>
            <person name="Sun Q."/>
            <person name="Zhou Y."/>
        </authorList>
    </citation>
    <scope>NUCLEOTIDE SEQUENCE</scope>
    <source>
        <strain evidence="2">CGMCC 1.12726</strain>
    </source>
</reference>
<comment type="caution">
    <text evidence="2">The sequence shown here is derived from an EMBL/GenBank/DDBJ whole genome shotgun (WGS) entry which is preliminary data.</text>
</comment>
<sequence>MNYWPLLSVAVVVVGFMRRWNPVLVVVAAALTAGFASGLSFTGILAEIGNGFAKNRFLLIIILTLPVLGALERAGLREHAQRWVASRRSLTPGRLMTLYLALRQTAAALGLTSLGGQAQTVRPLLAPMAEASAETLRGGALDDEERQRLRAMAAATDNVGLFFGEDIFLAFGAVLLIQSIYADSGLPMEPLHIALWGIPTAILAFAIHAFRLRRFDRRPGVPPPDRQAHGGSGDA</sequence>
<evidence type="ECO:0000313" key="3">
    <source>
        <dbReference type="Proteomes" id="UP000632858"/>
    </source>
</evidence>
<organism evidence="2 3">
    <name type="scientific">Arenimonas maotaiensis</name>
    <dbReference type="NCBI Taxonomy" id="1446479"/>
    <lineage>
        <taxon>Bacteria</taxon>
        <taxon>Pseudomonadati</taxon>
        <taxon>Pseudomonadota</taxon>
        <taxon>Gammaproteobacteria</taxon>
        <taxon>Lysobacterales</taxon>
        <taxon>Lysobacteraceae</taxon>
        <taxon>Arenimonas</taxon>
    </lineage>
</organism>
<feature type="transmembrane region" description="Helical" evidence="1">
    <location>
        <begin position="193"/>
        <end position="210"/>
    </location>
</feature>
<keyword evidence="1" id="KW-0812">Transmembrane</keyword>
<dbReference type="RefSeq" id="WP_188447138.1">
    <property type="nucleotide sequence ID" value="NZ_BMFO01000001.1"/>
</dbReference>
<dbReference type="InterPro" id="IPR010374">
    <property type="entry name" value="DUF969"/>
</dbReference>
<proteinExistence type="predicted"/>
<protein>
    <submittedName>
        <fullName evidence="2">Membrane protein</fullName>
    </submittedName>
</protein>
<feature type="transmembrane region" description="Helical" evidence="1">
    <location>
        <begin position="20"/>
        <end position="45"/>
    </location>
</feature>
<keyword evidence="1" id="KW-0472">Membrane</keyword>
<feature type="transmembrane region" description="Helical" evidence="1">
    <location>
        <begin position="159"/>
        <end position="181"/>
    </location>
</feature>
<dbReference type="Proteomes" id="UP000632858">
    <property type="component" value="Unassembled WGS sequence"/>
</dbReference>
<evidence type="ECO:0000256" key="1">
    <source>
        <dbReference type="SAM" id="Phobius"/>
    </source>
</evidence>
<evidence type="ECO:0000313" key="2">
    <source>
        <dbReference type="EMBL" id="GGF84887.1"/>
    </source>
</evidence>
<feature type="transmembrane region" description="Helical" evidence="1">
    <location>
        <begin position="57"/>
        <end position="76"/>
    </location>
</feature>
<keyword evidence="1" id="KW-1133">Transmembrane helix</keyword>
<dbReference type="AlphaFoldDB" id="A0A917CEH2"/>